<dbReference type="InterPro" id="IPR006094">
    <property type="entry name" value="Oxid_FAD_bind_N"/>
</dbReference>
<proteinExistence type="predicted"/>
<dbReference type="GO" id="GO:0071949">
    <property type="term" value="F:FAD binding"/>
    <property type="evidence" value="ECO:0007669"/>
    <property type="project" value="InterPro"/>
</dbReference>
<dbReference type="PROSITE" id="PS51387">
    <property type="entry name" value="FAD_PCMH"/>
    <property type="match status" value="1"/>
</dbReference>
<evidence type="ECO:0000313" key="3">
    <source>
        <dbReference type="EMBL" id="CAB4323503.1"/>
    </source>
</evidence>
<dbReference type="PANTHER" id="PTHR43762">
    <property type="entry name" value="L-GULONOLACTONE OXIDASE"/>
    <property type="match status" value="1"/>
</dbReference>
<gene>
    <name evidence="3" type="ORF">UFOPK1392_01258</name>
</gene>
<keyword evidence="1" id="KW-0560">Oxidoreductase</keyword>
<dbReference type="AlphaFoldDB" id="A0A6J5YC98"/>
<reference evidence="3" key="1">
    <citation type="submission" date="2020-05" db="EMBL/GenBank/DDBJ databases">
        <authorList>
            <person name="Chiriac C."/>
            <person name="Salcher M."/>
            <person name="Ghai R."/>
            <person name="Kavagutti S V."/>
        </authorList>
    </citation>
    <scope>NUCLEOTIDE SEQUENCE</scope>
</reference>
<dbReference type="InterPro" id="IPR007173">
    <property type="entry name" value="ALO_C"/>
</dbReference>
<dbReference type="GO" id="GO:0016020">
    <property type="term" value="C:membrane"/>
    <property type="evidence" value="ECO:0007669"/>
    <property type="project" value="InterPro"/>
</dbReference>
<dbReference type="InterPro" id="IPR016169">
    <property type="entry name" value="FAD-bd_PCMH_sub2"/>
</dbReference>
<protein>
    <submittedName>
        <fullName evidence="3">Unannotated protein</fullName>
    </submittedName>
</protein>
<dbReference type="EMBL" id="CAEMXZ010000049">
    <property type="protein sequence ID" value="CAB4323503.1"/>
    <property type="molecule type" value="Genomic_DNA"/>
</dbReference>
<dbReference type="Pfam" id="PF04030">
    <property type="entry name" value="ALO"/>
    <property type="match status" value="1"/>
</dbReference>
<dbReference type="Gene3D" id="3.30.465.10">
    <property type="match status" value="1"/>
</dbReference>
<dbReference type="InterPro" id="IPR036318">
    <property type="entry name" value="FAD-bd_PCMH-like_sf"/>
</dbReference>
<evidence type="ECO:0000259" key="2">
    <source>
        <dbReference type="PROSITE" id="PS51387"/>
    </source>
</evidence>
<sequence length="456" mass="49435">MAHPRSTELFGWGRTAPTAADLRRPTSATELRRALPESNPRGLLARGLGRSYGDAAQNSGGRVIETIDVDAFTVHPTPADSDHVLVTAEAGVSIDRLLHSLVPQGLFVPVTPGTRYVTVGGAIAADIHGKNHHRKGSWCDHVESLRLQLADGSVVEIGPTQDPELYWATAGGMGLTGVILDATIRCPRIGSSRVLVDTDRAPDLDSVVELMATGDANYDYSVAWIDLMATGASMGRSVLTRGRFATADELGTAPGSDPFDYRAGVIASAPPFVPGGLLNKLTVRAFNELWFRKAPKERRDELQTIPTFFHPLDMVGGWNRIYGPGGFLQWQFVIPFGTEATLRRIIEELSAAGCTSFLAVLKAFGPSNDSPLSFPAPGWTLALDIPTGVPGLAALLDRLDDMVVEAGGRIYLAKDSRVRAELVPQMYPRLDEWRAVRERVDPQRRINSDLARRLSL</sequence>
<dbReference type="PANTHER" id="PTHR43762:SF1">
    <property type="entry name" value="D-ARABINONO-1,4-LACTONE OXIDASE"/>
    <property type="match status" value="1"/>
</dbReference>
<evidence type="ECO:0000256" key="1">
    <source>
        <dbReference type="ARBA" id="ARBA00023002"/>
    </source>
</evidence>
<name>A0A6J5YC98_9ZZZZ</name>
<dbReference type="InterPro" id="IPR016166">
    <property type="entry name" value="FAD-bd_PCMH"/>
</dbReference>
<dbReference type="InterPro" id="IPR010031">
    <property type="entry name" value="FAD_lactone_oxidase-like"/>
</dbReference>
<organism evidence="3">
    <name type="scientific">freshwater metagenome</name>
    <dbReference type="NCBI Taxonomy" id="449393"/>
    <lineage>
        <taxon>unclassified sequences</taxon>
        <taxon>metagenomes</taxon>
        <taxon>ecological metagenomes</taxon>
    </lineage>
</organism>
<dbReference type="Pfam" id="PF01565">
    <property type="entry name" value="FAD_binding_4"/>
    <property type="match status" value="1"/>
</dbReference>
<dbReference type="InterPro" id="IPR016171">
    <property type="entry name" value="Vanillyl_alc_oxidase_C-sub2"/>
</dbReference>
<dbReference type="Gene3D" id="1.10.45.10">
    <property type="entry name" value="Vanillyl-alcohol Oxidase, Chain A, domain 4"/>
    <property type="match status" value="1"/>
</dbReference>
<accession>A0A6J5YC98</accession>
<dbReference type="GO" id="GO:0003885">
    <property type="term" value="F:D-arabinono-1,4-lactone oxidase activity"/>
    <property type="evidence" value="ECO:0007669"/>
    <property type="project" value="InterPro"/>
</dbReference>
<dbReference type="SUPFAM" id="SSF56176">
    <property type="entry name" value="FAD-binding/transporter-associated domain-like"/>
    <property type="match status" value="1"/>
</dbReference>
<feature type="domain" description="FAD-binding PCMH-type" evidence="2">
    <location>
        <begin position="15"/>
        <end position="189"/>
    </location>
</feature>